<accession>A0AAQ3UF96</accession>
<dbReference type="PRINTS" id="PR00347">
    <property type="entry name" value="THAUMATIN"/>
</dbReference>
<dbReference type="Gene3D" id="2.60.110.10">
    <property type="entry name" value="Thaumatin"/>
    <property type="match status" value="1"/>
</dbReference>
<dbReference type="PANTHER" id="PTHR31048">
    <property type="entry name" value="OS03G0233200 PROTEIN"/>
    <property type="match status" value="1"/>
</dbReference>
<evidence type="ECO:0000313" key="2">
    <source>
        <dbReference type="Proteomes" id="UP001341281"/>
    </source>
</evidence>
<dbReference type="InterPro" id="IPR001938">
    <property type="entry name" value="Thaumatin"/>
</dbReference>
<gene>
    <name evidence="1" type="ORF">U9M48_037612</name>
</gene>
<protein>
    <recommendedName>
        <fullName evidence="3">Thaumatin-like protein</fullName>
    </recommendedName>
</protein>
<evidence type="ECO:0008006" key="3">
    <source>
        <dbReference type="Google" id="ProtNLM"/>
    </source>
</evidence>
<dbReference type="InterPro" id="IPR037176">
    <property type="entry name" value="Osmotin/thaumatin-like_sf"/>
</dbReference>
<keyword evidence="2" id="KW-1185">Reference proteome</keyword>
<dbReference type="PROSITE" id="PS51367">
    <property type="entry name" value="THAUMATIN_2"/>
    <property type="match status" value="1"/>
</dbReference>
<reference evidence="1 2" key="1">
    <citation type="submission" date="2024-02" db="EMBL/GenBank/DDBJ databases">
        <title>High-quality chromosome-scale genome assembly of Pensacola bahiagrass (Paspalum notatum Flugge var. saurae).</title>
        <authorList>
            <person name="Vega J.M."/>
            <person name="Podio M."/>
            <person name="Orjuela J."/>
            <person name="Siena L.A."/>
            <person name="Pessino S.C."/>
            <person name="Combes M.C."/>
            <person name="Mariac C."/>
            <person name="Albertini E."/>
            <person name="Pupilli F."/>
            <person name="Ortiz J.P.A."/>
            <person name="Leblanc O."/>
        </authorList>
    </citation>
    <scope>NUCLEOTIDE SEQUENCE [LARGE SCALE GENOMIC DNA]</scope>
    <source>
        <strain evidence="1">R1</strain>
        <tissue evidence="1">Leaf</tissue>
    </source>
</reference>
<organism evidence="1 2">
    <name type="scientific">Paspalum notatum var. saurae</name>
    <dbReference type="NCBI Taxonomy" id="547442"/>
    <lineage>
        <taxon>Eukaryota</taxon>
        <taxon>Viridiplantae</taxon>
        <taxon>Streptophyta</taxon>
        <taxon>Embryophyta</taxon>
        <taxon>Tracheophyta</taxon>
        <taxon>Spermatophyta</taxon>
        <taxon>Magnoliopsida</taxon>
        <taxon>Liliopsida</taxon>
        <taxon>Poales</taxon>
        <taxon>Poaceae</taxon>
        <taxon>PACMAD clade</taxon>
        <taxon>Panicoideae</taxon>
        <taxon>Andropogonodae</taxon>
        <taxon>Paspaleae</taxon>
        <taxon>Paspalinae</taxon>
        <taxon>Paspalum</taxon>
    </lineage>
</organism>
<evidence type="ECO:0000313" key="1">
    <source>
        <dbReference type="EMBL" id="WVZ91443.1"/>
    </source>
</evidence>
<dbReference type="AlphaFoldDB" id="A0AAQ3UF96"/>
<dbReference type="Pfam" id="PF00314">
    <property type="entry name" value="Thaumatin"/>
    <property type="match status" value="1"/>
</dbReference>
<dbReference type="Proteomes" id="UP001341281">
    <property type="component" value="Chromosome 08"/>
</dbReference>
<dbReference type="EMBL" id="CP144752">
    <property type="protein sequence ID" value="WVZ91443.1"/>
    <property type="molecule type" value="Genomic_DNA"/>
</dbReference>
<sequence length="239" mass="24598">MVEYDSMRPPLLRNVGSTVRSVARQVLQLQHNHNHHARATQDHPSMGSPVVAGSRAPAAHLLLLVVAVALTAGGVTVADAATFVVANACSFPVWPAAIPAEGGSGGLLEPGETWVISMSAGATSGRIWGRTECRFAGEHGACGTGAQSCQLSGKPPATLVDGAASADHDDFYDVSVVDGFNDLPMDFACEDKAAGGLQAPPIGRCGDPGCAGANRRPGEGKVRTWTPGGDYRVVFCPQG</sequence>
<proteinExistence type="predicted"/>
<name>A0AAQ3UF96_PASNO</name>
<dbReference type="SUPFAM" id="SSF49870">
    <property type="entry name" value="Osmotin, thaumatin-like protein"/>
    <property type="match status" value="1"/>
</dbReference>
<dbReference type="SMART" id="SM00205">
    <property type="entry name" value="THN"/>
    <property type="match status" value="1"/>
</dbReference>